<proteinExistence type="predicted"/>
<name>A0A9W4KP50_9BACI</name>
<sequence length="88" mass="10076">MTSTISKMIRPSLFSGIDVVVLFEDTFKEVHANKLELEIKAVDLYPEGYDLNTLFVSYKERKLNRDLERGSKKALKNVAADIRKKLGE</sequence>
<dbReference type="RefSeq" id="WP_230301030.1">
    <property type="nucleotide sequence ID" value="NZ_CAKKMG010000008.1"/>
</dbReference>
<protein>
    <submittedName>
        <fullName evidence="1">Uncharacterized protein</fullName>
    </submittedName>
</protein>
<gene>
    <name evidence="1" type="ORF">SRABI133_01046</name>
</gene>
<reference evidence="1" key="1">
    <citation type="submission" date="2021-11" db="EMBL/GenBank/DDBJ databases">
        <authorList>
            <person name="Bulgarelli D."/>
        </authorList>
    </citation>
    <scope>NUCLEOTIDE SEQUENCE</scope>
    <source>
        <strain evidence="1">Bi133</strain>
    </source>
</reference>
<evidence type="ECO:0000313" key="2">
    <source>
        <dbReference type="Proteomes" id="UP000789326"/>
    </source>
</evidence>
<accession>A0A9W4KP50</accession>
<evidence type="ECO:0000313" key="1">
    <source>
        <dbReference type="EMBL" id="CAH0165270.1"/>
    </source>
</evidence>
<dbReference type="EMBL" id="CAKKMG010000008">
    <property type="protein sequence ID" value="CAH0165270.1"/>
    <property type="molecule type" value="Genomic_DNA"/>
</dbReference>
<dbReference type="Proteomes" id="UP000789326">
    <property type="component" value="Unassembled WGS sequence"/>
</dbReference>
<comment type="caution">
    <text evidence="1">The sequence shown here is derived from an EMBL/GenBank/DDBJ whole genome shotgun (WGS) entry which is preliminary data.</text>
</comment>
<organism evidence="1 2">
    <name type="scientific">Peribacillus simplex</name>
    <dbReference type="NCBI Taxonomy" id="1478"/>
    <lineage>
        <taxon>Bacteria</taxon>
        <taxon>Bacillati</taxon>
        <taxon>Bacillota</taxon>
        <taxon>Bacilli</taxon>
        <taxon>Bacillales</taxon>
        <taxon>Bacillaceae</taxon>
        <taxon>Peribacillus</taxon>
    </lineage>
</organism>
<dbReference type="AlphaFoldDB" id="A0A9W4KP50"/>